<dbReference type="EMBL" id="JBEPML010000034">
    <property type="protein sequence ID" value="MET3794946.1"/>
    <property type="molecule type" value="Genomic_DNA"/>
</dbReference>
<evidence type="ECO:0000313" key="7">
    <source>
        <dbReference type="EMBL" id="MET3794946.1"/>
    </source>
</evidence>
<dbReference type="PANTHER" id="PTHR39322">
    <property type="entry name" value="ACYL-HOMOSERINE-LACTONE SYNTHASE"/>
    <property type="match status" value="1"/>
</dbReference>
<evidence type="ECO:0000256" key="2">
    <source>
        <dbReference type="ARBA" id="ARBA00022679"/>
    </source>
</evidence>
<proteinExistence type="inferred from homology"/>
<evidence type="ECO:0000256" key="6">
    <source>
        <dbReference type="RuleBase" id="RU361135"/>
    </source>
</evidence>
<evidence type="ECO:0000256" key="1">
    <source>
        <dbReference type="ARBA" id="ARBA00022654"/>
    </source>
</evidence>
<dbReference type="PROSITE" id="PS51187">
    <property type="entry name" value="AUTOINDUCER_SYNTH_2"/>
    <property type="match status" value="1"/>
</dbReference>
<evidence type="ECO:0000256" key="4">
    <source>
        <dbReference type="ARBA" id="ARBA00022929"/>
    </source>
</evidence>
<keyword evidence="1 5" id="KW-0673">Quorum sensing</keyword>
<evidence type="ECO:0000256" key="5">
    <source>
        <dbReference type="PROSITE-ProRule" id="PRU00533"/>
    </source>
</evidence>
<gene>
    <name evidence="7" type="ORF">ABID37_005186</name>
</gene>
<comment type="catalytic activity">
    <reaction evidence="6">
        <text>a fatty acyl-[ACP] + S-adenosyl-L-methionine = an N-acyl-L-homoserine lactone + S-methyl-5'-thioadenosine + holo-[ACP] + H(+)</text>
        <dbReference type="Rhea" id="RHEA:10096"/>
        <dbReference type="Rhea" id="RHEA-COMP:9685"/>
        <dbReference type="Rhea" id="RHEA-COMP:14125"/>
        <dbReference type="ChEBI" id="CHEBI:15378"/>
        <dbReference type="ChEBI" id="CHEBI:17509"/>
        <dbReference type="ChEBI" id="CHEBI:55474"/>
        <dbReference type="ChEBI" id="CHEBI:59789"/>
        <dbReference type="ChEBI" id="CHEBI:64479"/>
        <dbReference type="ChEBI" id="CHEBI:138651"/>
        <dbReference type="EC" id="2.3.1.184"/>
    </reaction>
</comment>
<keyword evidence="4 5" id="KW-0071">Autoinducer synthesis</keyword>
<name>A0ABV2N822_9HYPH</name>
<organism evidence="7 8">
    <name type="scientific">Aquamicrobium terrae</name>
    <dbReference type="NCBI Taxonomy" id="1324945"/>
    <lineage>
        <taxon>Bacteria</taxon>
        <taxon>Pseudomonadati</taxon>
        <taxon>Pseudomonadota</taxon>
        <taxon>Alphaproteobacteria</taxon>
        <taxon>Hyphomicrobiales</taxon>
        <taxon>Phyllobacteriaceae</taxon>
        <taxon>Aquamicrobium</taxon>
    </lineage>
</organism>
<comment type="caution">
    <text evidence="7">The sequence shown here is derived from an EMBL/GenBank/DDBJ whole genome shotgun (WGS) entry which is preliminary data.</text>
</comment>
<keyword evidence="2 6" id="KW-0808">Transferase</keyword>
<dbReference type="GO" id="GO:0016746">
    <property type="term" value="F:acyltransferase activity"/>
    <property type="evidence" value="ECO:0007669"/>
    <property type="project" value="UniProtKB-KW"/>
</dbReference>
<dbReference type="InterPro" id="IPR001690">
    <property type="entry name" value="Autoind_synthase"/>
</dbReference>
<dbReference type="RefSeq" id="WP_354199848.1">
    <property type="nucleotide sequence ID" value="NZ_JBEPML010000034.1"/>
</dbReference>
<dbReference type="PANTHER" id="PTHR39322:SF1">
    <property type="entry name" value="ISOVALERYL-HOMOSERINE LACTONE SYNTHASE"/>
    <property type="match status" value="1"/>
</dbReference>
<keyword evidence="8" id="KW-1185">Reference proteome</keyword>
<dbReference type="EC" id="2.3.1.184" evidence="6"/>
<keyword evidence="3 6" id="KW-0949">S-adenosyl-L-methionine</keyword>
<comment type="similarity">
    <text evidence="5 6">Belongs to the autoinducer synthase family.</text>
</comment>
<dbReference type="PRINTS" id="PR01549">
    <property type="entry name" value="AUTOINDCRSYN"/>
</dbReference>
<reference evidence="7 8" key="1">
    <citation type="submission" date="2024-06" db="EMBL/GenBank/DDBJ databases">
        <title>Genomic Encyclopedia of Type Strains, Phase IV (KMG-IV): sequencing the most valuable type-strain genomes for metagenomic binning, comparative biology and taxonomic classification.</title>
        <authorList>
            <person name="Goeker M."/>
        </authorList>
    </citation>
    <scope>NUCLEOTIDE SEQUENCE [LARGE SCALE GENOMIC DNA]</scope>
    <source>
        <strain evidence="7 8">DSM 27865</strain>
    </source>
</reference>
<evidence type="ECO:0000313" key="8">
    <source>
        <dbReference type="Proteomes" id="UP001549076"/>
    </source>
</evidence>
<protein>
    <recommendedName>
        <fullName evidence="6">Acyl-homoserine-lactone synthase</fullName>
        <ecNumber evidence="6">2.3.1.184</ecNumber>
    </recommendedName>
    <alternativeName>
        <fullName evidence="6">Autoinducer synthesis protein</fullName>
    </alternativeName>
</protein>
<evidence type="ECO:0000256" key="3">
    <source>
        <dbReference type="ARBA" id="ARBA00022691"/>
    </source>
</evidence>
<accession>A0ABV2N822</accession>
<dbReference type="Gene3D" id="3.40.630.30">
    <property type="match status" value="1"/>
</dbReference>
<dbReference type="SUPFAM" id="SSF55729">
    <property type="entry name" value="Acyl-CoA N-acyltransferases (Nat)"/>
    <property type="match status" value="1"/>
</dbReference>
<dbReference type="Proteomes" id="UP001549076">
    <property type="component" value="Unassembled WGS sequence"/>
</dbReference>
<dbReference type="InterPro" id="IPR016181">
    <property type="entry name" value="Acyl_CoA_acyltransferase"/>
</dbReference>
<keyword evidence="7" id="KW-0012">Acyltransferase</keyword>
<sequence>MGYAFVAMFKIHIVNWSNRKAYEEPLERHFRLRHQIYVGERNWRQVERPIPLEIDAFDNEDAIYLLGIDDKGDVCGGSRLVPTLKPHLLSDVFPMLAAGDVPRGPNIFEWTRIFIAPSLRKPGQPSLAGGIVLCGLLEASLVLGINQISVVCETFWPARLERLGWPVTRLGPIVDHPDGAILALSIHVSEAALASSRAVYGLDDASVLAASQLKDSLEPEVSQPPTAAVPA</sequence>
<dbReference type="Pfam" id="PF00765">
    <property type="entry name" value="Autoind_synth"/>
    <property type="match status" value="1"/>
</dbReference>